<evidence type="ECO:0000256" key="1">
    <source>
        <dbReference type="SAM" id="Phobius"/>
    </source>
</evidence>
<name>A0A3R9PAT6_9CREN</name>
<gene>
    <name evidence="2" type="ORF">D9Q81_01505</name>
</gene>
<dbReference type="PANTHER" id="PTHR12861">
    <property type="entry name" value="TRANSLOCON-ASSOCIATED PROTEIN, BETA SUBUNIT PRECURSOR TRAP-BETA SIGNAL SEQUENCE RECEPTOR BETA SUBUNIT"/>
    <property type="match status" value="1"/>
</dbReference>
<keyword evidence="1" id="KW-1133">Transmembrane helix</keyword>
<proteinExistence type="predicted"/>
<feature type="transmembrane region" description="Helical" evidence="1">
    <location>
        <begin position="686"/>
        <end position="711"/>
    </location>
</feature>
<evidence type="ECO:0000313" key="3">
    <source>
        <dbReference type="Proteomes" id="UP000278149"/>
    </source>
</evidence>
<protein>
    <submittedName>
        <fullName evidence="2">DUF11 domain-containing protein</fullName>
    </submittedName>
</protein>
<keyword evidence="1" id="KW-0812">Transmembrane</keyword>
<accession>A0A3R9PAT6</accession>
<dbReference type="RefSeq" id="WP_233437595.1">
    <property type="nucleotide sequence ID" value="NZ_RCOR01000014.1"/>
</dbReference>
<dbReference type="PANTHER" id="PTHR12861:SF3">
    <property type="entry name" value="TRANSLOCON-ASSOCIATED PROTEIN SUBUNIT BETA"/>
    <property type="match status" value="1"/>
</dbReference>
<dbReference type="Pfam" id="PF05753">
    <property type="entry name" value="TRAP_beta"/>
    <property type="match status" value="1"/>
</dbReference>
<dbReference type="Proteomes" id="UP000278149">
    <property type="component" value="Unassembled WGS sequence"/>
</dbReference>
<sequence>MGMKLKLITLIMVCILSIPSLPNASAQGVKYDWLGLTMKEGMIDLPGGYKLQAKIDFIGGVAAYAVKAQVYKGSMDNPCLTGGGAWAYMEGGGTLPTRAEIVVKENCPFDKGGNILYRIIIKGDESSKENKTIAFDIIDSIYSPDANLTLNIGFPKSKEYDAASSQVIIPVTLRNDGPASISWVKALVTWGRLEGEGSINLTQYVPSPSYSTSSSANYTFGGLDVNKSYSMSLTFAAGPGQYKYGNYSVNFLVYYGTKFRYEGFNATRNVKIFRYDPSASKVVSDSVKLVFGLKYKGRVGNPLVSVIAERPTGDMEVDEGAPISFSFYLQNTGADSAYNVTIRVNVNPDLPTEITAPSSVAGRSFPIVVTGEMPPKARSDKVEFRIVVPKGSGGTIYRVNITAGYFDIRNKYYEATRFFTITVRQPGISKLYVTKTISSSTVPVNGTIEVNVIVSNNGTAAASKVTIEDDFPRDLFKLVSGDTKLTASSLSPGGVLALSYKLRAVREGIATFGSAKVTYVDPQEGQKTILSSMKSPVVVTIVKPELSVRIEDIPPNVTNVNSLIQFSIYMMNKGNGDAKKLSVEMEFSPGLYMVNPPTLDKGEGVVCDQPTWEPREGSVKLVLSCDTVKPQGFVKMILNLKTQTTGKQWIRVNRISYLTPDGSSQISVPAAYSYSTVVVTPFETRVFYLSIFTFSVLLVAMFVIGVTRGFSISLGRRMGRRRVGGFEG</sequence>
<evidence type="ECO:0000313" key="2">
    <source>
        <dbReference type="EMBL" id="RSN70019.1"/>
    </source>
</evidence>
<dbReference type="EMBL" id="RCOR01000014">
    <property type="protein sequence ID" value="RSN70019.1"/>
    <property type="molecule type" value="Genomic_DNA"/>
</dbReference>
<comment type="caution">
    <text evidence="2">The sequence shown here is derived from an EMBL/GenBank/DDBJ whole genome shotgun (WGS) entry which is preliminary data.</text>
</comment>
<dbReference type="AlphaFoldDB" id="A0A3R9PAT6"/>
<reference evidence="2 3" key="1">
    <citation type="submission" date="2018-10" db="EMBL/GenBank/DDBJ databases">
        <title>Co-occurring genomic capacity for anaerobic methane metabolism and dissimilatory sulfite reduction discovered in the Korarchaeota.</title>
        <authorList>
            <person name="Mckay L.J."/>
            <person name="Dlakic M."/>
            <person name="Fields M.W."/>
            <person name="Delmont T.O."/>
            <person name="Eren A.M."/>
            <person name="Jay Z.J."/>
            <person name="Klingelsmith K.B."/>
            <person name="Rusch D.B."/>
            <person name="Inskeep W.P."/>
        </authorList>
    </citation>
    <scope>NUCLEOTIDE SEQUENCE [LARGE SCALE GENOMIC DNA]</scope>
    <source>
        <strain evidence="2 3">WS</strain>
    </source>
</reference>
<keyword evidence="1" id="KW-0472">Membrane</keyword>
<organism evidence="2 3">
    <name type="scientific">Candidatus Korarchaeum cryptofilum</name>
    <dbReference type="NCBI Taxonomy" id="498846"/>
    <lineage>
        <taxon>Archaea</taxon>
        <taxon>Thermoproteota</taxon>
        <taxon>Candidatus Korarchaeia</taxon>
        <taxon>Candidatus Korarchaeales</taxon>
        <taxon>Candidatus Korarchaeaceae</taxon>
        <taxon>Candidatus Korarchaeum</taxon>
    </lineage>
</organism>